<organism evidence="2 3">
    <name type="scientific">Sphingobacterium arenae</name>
    <dbReference type="NCBI Taxonomy" id="1280598"/>
    <lineage>
        <taxon>Bacteria</taxon>
        <taxon>Pseudomonadati</taxon>
        <taxon>Bacteroidota</taxon>
        <taxon>Sphingobacteriia</taxon>
        <taxon>Sphingobacteriales</taxon>
        <taxon>Sphingobacteriaceae</taxon>
        <taxon>Sphingobacterium</taxon>
    </lineage>
</organism>
<proteinExistence type="predicted"/>
<dbReference type="EMBL" id="JACNYK010000008">
    <property type="protein sequence ID" value="MBD1427761.1"/>
    <property type="molecule type" value="Genomic_DNA"/>
</dbReference>
<evidence type="ECO:0000313" key="2">
    <source>
        <dbReference type="EMBL" id="MBD1427761.1"/>
    </source>
</evidence>
<name>A0ABR7Y8Y5_9SPHI</name>
<feature type="chain" id="PRO_5045321410" evidence="1">
    <location>
        <begin position="22"/>
        <end position="419"/>
    </location>
</feature>
<sequence length="419" mass="45350">MKKRINVLAALGLACAFVAISCSDDPVNPQPGPGEDDGDLTNTKYIVAAHPNSAEAGTADYLLTVDDLTKGSISTSGNGLEQRGTYRYYMTNQNRFFSMLYGQGNPGAVTSYVLNGEGKLTEASDFVAETVQVFTPVNDEVLLIKVPRSGNENAGFFRVNAKDPQLVGEASVNVVKLAGNGERAHFTWATQVEDKVYAPYMSIKGCCNATFDTEYPDSTWVAVFSYPELKLEKVIKDNRTGVLGEYFKNGIFVDERGDAYGFSGASKTRSVNGEDVLISKNPSAIVRINKGTTEFDQDYFFSFEEKTGGYKINAARYFGNGKFLVQTYGAAKSLAGVKFAVVDVYEQTVKMVSGLPDNIKSATTTNYGAISEDKTKAYVGLTLESGSSYVYEFDATTATAKQGLKVVGGTITGIHQLKY</sequence>
<keyword evidence="3" id="KW-1185">Reference proteome</keyword>
<dbReference type="InterPro" id="IPR025401">
    <property type="entry name" value="DUF4374"/>
</dbReference>
<dbReference type="Proteomes" id="UP000606494">
    <property type="component" value="Unassembled WGS sequence"/>
</dbReference>
<dbReference type="RefSeq" id="WP_190310909.1">
    <property type="nucleotide sequence ID" value="NZ_JACNYK010000008.1"/>
</dbReference>
<comment type="caution">
    <text evidence="2">The sequence shown here is derived from an EMBL/GenBank/DDBJ whole genome shotgun (WGS) entry which is preliminary data.</text>
</comment>
<accession>A0ABR7Y8Y5</accession>
<feature type="signal peptide" evidence="1">
    <location>
        <begin position="1"/>
        <end position="21"/>
    </location>
</feature>
<reference evidence="2 3" key="1">
    <citation type="submission" date="2020-08" db="EMBL/GenBank/DDBJ databases">
        <title>Sphingobacterium sp. DN00404 isolated from aquaculture water.</title>
        <authorList>
            <person name="Zhang M."/>
        </authorList>
    </citation>
    <scope>NUCLEOTIDE SEQUENCE [LARGE SCALE GENOMIC DNA]</scope>
    <source>
        <strain evidence="2 3">KCTC 32294</strain>
    </source>
</reference>
<dbReference type="Pfam" id="PF14298">
    <property type="entry name" value="DUF4374"/>
    <property type="match status" value="2"/>
</dbReference>
<evidence type="ECO:0000256" key="1">
    <source>
        <dbReference type="SAM" id="SignalP"/>
    </source>
</evidence>
<evidence type="ECO:0000313" key="3">
    <source>
        <dbReference type="Proteomes" id="UP000606494"/>
    </source>
</evidence>
<protein>
    <submittedName>
        <fullName evidence="2">DUF4374 domain-containing protein</fullName>
    </submittedName>
</protein>
<keyword evidence="1" id="KW-0732">Signal</keyword>
<dbReference type="PROSITE" id="PS51257">
    <property type="entry name" value="PROKAR_LIPOPROTEIN"/>
    <property type="match status" value="1"/>
</dbReference>
<gene>
    <name evidence="2" type="ORF">H8B17_19450</name>
</gene>